<dbReference type="GO" id="GO:0005737">
    <property type="term" value="C:cytoplasm"/>
    <property type="evidence" value="ECO:0007669"/>
    <property type="project" value="TreeGrafter"/>
</dbReference>
<evidence type="ECO:0000256" key="1">
    <source>
        <dbReference type="ARBA" id="ARBA00009005"/>
    </source>
</evidence>
<dbReference type="RefSeq" id="XP_043036077.1">
    <property type="nucleotide sequence ID" value="XM_043182478.1"/>
</dbReference>
<comment type="similarity">
    <text evidence="1">Belongs to the peptidase C14B family.</text>
</comment>
<name>A0A9P7VL10_9AGAR</name>
<protein>
    <recommendedName>
        <fullName evidence="2">Peptidase C14 caspase domain-containing protein</fullName>
    </recommendedName>
</protein>
<dbReference type="Pfam" id="PF00656">
    <property type="entry name" value="Peptidase_C14"/>
    <property type="match status" value="1"/>
</dbReference>
<dbReference type="EMBL" id="MU250550">
    <property type="protein sequence ID" value="KAG7442577.1"/>
    <property type="molecule type" value="Genomic_DNA"/>
</dbReference>
<dbReference type="InterPro" id="IPR011600">
    <property type="entry name" value="Pept_C14_caspase"/>
</dbReference>
<gene>
    <name evidence="3" type="ORF">BT62DRAFT_853805</name>
</gene>
<comment type="caution">
    <text evidence="3">The sequence shown here is derived from an EMBL/GenBank/DDBJ whole genome shotgun (WGS) entry which is preliminary data.</text>
</comment>
<dbReference type="GO" id="GO:0004197">
    <property type="term" value="F:cysteine-type endopeptidase activity"/>
    <property type="evidence" value="ECO:0007669"/>
    <property type="project" value="InterPro"/>
</dbReference>
<dbReference type="PANTHER" id="PTHR48104">
    <property type="entry name" value="METACASPASE-4"/>
    <property type="match status" value="1"/>
</dbReference>
<evidence type="ECO:0000259" key="2">
    <source>
        <dbReference type="Pfam" id="PF00656"/>
    </source>
</evidence>
<feature type="non-terminal residue" evidence="3">
    <location>
        <position position="165"/>
    </location>
</feature>
<reference evidence="3" key="1">
    <citation type="submission" date="2020-11" db="EMBL/GenBank/DDBJ databases">
        <title>Adaptations for nitrogen fixation in a non-lichenized fungal sporocarp promotes dispersal by wood-feeding termites.</title>
        <authorList>
            <consortium name="DOE Joint Genome Institute"/>
            <person name="Koch R.A."/>
            <person name="Yoon G."/>
            <person name="Arayal U."/>
            <person name="Lail K."/>
            <person name="Amirebrahimi M."/>
            <person name="Labutti K."/>
            <person name="Lipzen A."/>
            <person name="Riley R."/>
            <person name="Barry K."/>
            <person name="Henrissat B."/>
            <person name="Grigoriev I.V."/>
            <person name="Herr J.R."/>
            <person name="Aime M.C."/>
        </authorList>
    </citation>
    <scope>NUCLEOTIDE SEQUENCE</scope>
    <source>
        <strain evidence="3">MCA 3950</strain>
    </source>
</reference>
<accession>A0A9P7VL10</accession>
<evidence type="ECO:0000313" key="4">
    <source>
        <dbReference type="Proteomes" id="UP000812287"/>
    </source>
</evidence>
<keyword evidence="4" id="KW-1185">Reference proteome</keyword>
<dbReference type="GeneID" id="66104775"/>
<dbReference type="Proteomes" id="UP000812287">
    <property type="component" value="Unassembled WGS sequence"/>
</dbReference>
<dbReference type="Gene3D" id="3.40.50.1460">
    <property type="match status" value="1"/>
</dbReference>
<dbReference type="PANTHER" id="PTHR48104:SF30">
    <property type="entry name" value="METACASPASE-1"/>
    <property type="match status" value="1"/>
</dbReference>
<organism evidence="3 4">
    <name type="scientific">Guyanagaster necrorhizus</name>
    <dbReference type="NCBI Taxonomy" id="856835"/>
    <lineage>
        <taxon>Eukaryota</taxon>
        <taxon>Fungi</taxon>
        <taxon>Dikarya</taxon>
        <taxon>Basidiomycota</taxon>
        <taxon>Agaricomycotina</taxon>
        <taxon>Agaricomycetes</taxon>
        <taxon>Agaricomycetidae</taxon>
        <taxon>Agaricales</taxon>
        <taxon>Marasmiineae</taxon>
        <taxon>Physalacriaceae</taxon>
        <taxon>Guyanagaster</taxon>
    </lineage>
</organism>
<feature type="non-terminal residue" evidence="3">
    <location>
        <position position="1"/>
    </location>
</feature>
<sequence>WALIIGIDKYPTYPLRGSVPDAQLVEKYLTDDLRMSKDRIQLLLGSEEHMSPDDPKRPTRVNIIGALLSIITNPQIAYGDNIIIYYSGHGSSYLVSEPDDNEGENGTVPVEAFCPIDRDMLDANDNPIPDISDREFNTILTLIAEKKGHHITVILDCCHSGSVSR</sequence>
<feature type="domain" description="Peptidase C14 caspase" evidence="2">
    <location>
        <begin position="1"/>
        <end position="162"/>
    </location>
</feature>
<dbReference type="GO" id="GO:0006508">
    <property type="term" value="P:proteolysis"/>
    <property type="evidence" value="ECO:0007669"/>
    <property type="project" value="InterPro"/>
</dbReference>
<dbReference type="InterPro" id="IPR050452">
    <property type="entry name" value="Metacaspase"/>
</dbReference>
<dbReference type="OrthoDB" id="10255174at2759"/>
<dbReference type="AlphaFoldDB" id="A0A9P7VL10"/>
<proteinExistence type="inferred from homology"/>
<evidence type="ECO:0000313" key="3">
    <source>
        <dbReference type="EMBL" id="KAG7442577.1"/>
    </source>
</evidence>